<proteinExistence type="predicted"/>
<sequence>MTTTEQTKPAQAATRLAGINIISADPLRLADFYQRVLGAQVVNEPAHGGPDRIEIWFGGPDDGNVFITVNRDSAFSPTQTQACQGFELRVADANAEYARITAMGVAVPEAPRDLPWGCRYFEVKDPDGNGVDLVQIL</sequence>
<dbReference type="RefSeq" id="WP_125698335.1">
    <property type="nucleotide sequence ID" value="NZ_JBHTOG010000054.1"/>
</dbReference>
<comment type="caution">
    <text evidence="3">The sequence shown here is derived from an EMBL/GenBank/DDBJ whole genome shotgun (WGS) entry which is preliminary data.</text>
</comment>
<gene>
    <name evidence="3" type="ORF">ACFQ47_10305</name>
</gene>
<evidence type="ECO:0000256" key="1">
    <source>
        <dbReference type="ARBA" id="ARBA00022723"/>
    </source>
</evidence>
<dbReference type="Pfam" id="PF00903">
    <property type="entry name" value="Glyoxalase"/>
    <property type="match status" value="1"/>
</dbReference>
<dbReference type="SUPFAM" id="SSF54593">
    <property type="entry name" value="Glyoxalase/Bleomycin resistance protein/Dihydroxybiphenyl dioxygenase"/>
    <property type="match status" value="1"/>
</dbReference>
<dbReference type="Gene3D" id="3.10.180.10">
    <property type="entry name" value="2,3-Dihydroxybiphenyl 1,2-Dioxygenase, domain 1"/>
    <property type="match status" value="1"/>
</dbReference>
<organism evidence="3 4">
    <name type="scientific">Lacticaseibacillus yichunensis</name>
    <dbReference type="NCBI Taxonomy" id="2486015"/>
    <lineage>
        <taxon>Bacteria</taxon>
        <taxon>Bacillati</taxon>
        <taxon>Bacillota</taxon>
        <taxon>Bacilli</taxon>
        <taxon>Lactobacillales</taxon>
        <taxon>Lactobacillaceae</taxon>
        <taxon>Lacticaseibacillus</taxon>
    </lineage>
</organism>
<dbReference type="InterPro" id="IPR004360">
    <property type="entry name" value="Glyas_Fos-R_dOase_dom"/>
</dbReference>
<keyword evidence="1" id="KW-0479">Metal-binding</keyword>
<accession>A0ABW4CQ17</accession>
<dbReference type="EMBL" id="JBHTOG010000054">
    <property type="protein sequence ID" value="MFD1433057.1"/>
    <property type="molecule type" value="Genomic_DNA"/>
</dbReference>
<dbReference type="PANTHER" id="PTHR43048">
    <property type="entry name" value="METHYLMALONYL-COA EPIMERASE"/>
    <property type="match status" value="1"/>
</dbReference>
<evidence type="ECO:0000259" key="2">
    <source>
        <dbReference type="PROSITE" id="PS51819"/>
    </source>
</evidence>
<dbReference type="PANTHER" id="PTHR43048:SF4">
    <property type="entry name" value="RING-CLEAVING DIOXYGENASE-RELATED"/>
    <property type="match status" value="1"/>
</dbReference>
<evidence type="ECO:0000313" key="3">
    <source>
        <dbReference type="EMBL" id="MFD1433057.1"/>
    </source>
</evidence>
<keyword evidence="4" id="KW-1185">Reference proteome</keyword>
<reference evidence="4" key="1">
    <citation type="journal article" date="2019" name="Int. J. Syst. Evol. Microbiol.">
        <title>The Global Catalogue of Microorganisms (GCM) 10K type strain sequencing project: providing services to taxonomists for standard genome sequencing and annotation.</title>
        <authorList>
            <consortium name="The Broad Institute Genomics Platform"/>
            <consortium name="The Broad Institute Genome Sequencing Center for Infectious Disease"/>
            <person name="Wu L."/>
            <person name="Ma J."/>
        </authorList>
    </citation>
    <scope>NUCLEOTIDE SEQUENCE [LARGE SCALE GENOMIC DNA]</scope>
    <source>
        <strain evidence="4">CCM 8947</strain>
    </source>
</reference>
<evidence type="ECO:0000313" key="4">
    <source>
        <dbReference type="Proteomes" id="UP001597192"/>
    </source>
</evidence>
<dbReference type="InterPro" id="IPR037523">
    <property type="entry name" value="VOC_core"/>
</dbReference>
<dbReference type="PROSITE" id="PS51819">
    <property type="entry name" value="VOC"/>
    <property type="match status" value="1"/>
</dbReference>
<name>A0ABW4CQ17_9LACO</name>
<dbReference type="InterPro" id="IPR029068">
    <property type="entry name" value="Glyas_Bleomycin-R_OHBP_Dase"/>
</dbReference>
<feature type="domain" description="VOC" evidence="2">
    <location>
        <begin position="15"/>
        <end position="136"/>
    </location>
</feature>
<dbReference type="InterPro" id="IPR051785">
    <property type="entry name" value="MMCE/EMCE_epimerase"/>
</dbReference>
<dbReference type="Proteomes" id="UP001597192">
    <property type="component" value="Unassembled WGS sequence"/>
</dbReference>
<protein>
    <submittedName>
        <fullName evidence="3">VOC family protein</fullName>
    </submittedName>
</protein>